<evidence type="ECO:0000256" key="4">
    <source>
        <dbReference type="ARBA" id="ARBA00022691"/>
    </source>
</evidence>
<dbReference type="InterPro" id="IPR004384">
    <property type="entry name" value="RNA_MeTrfase_TrmJ/LasT"/>
</dbReference>
<comment type="function">
    <text evidence="5">Catalyzes the formation of 2'O-methylated cytidine (Cm32) or 2'O-methylated uridine (Um32) at position 32 in tRNA.</text>
</comment>
<dbReference type="GO" id="GO:0005829">
    <property type="term" value="C:cytosol"/>
    <property type="evidence" value="ECO:0007669"/>
    <property type="project" value="TreeGrafter"/>
</dbReference>
<comment type="similarity">
    <text evidence="1">Belongs to the class IV-like SAM-binding methyltransferase superfamily. RNA methyltransferase TrmH family.</text>
</comment>
<keyword evidence="5" id="KW-0963">Cytoplasm</keyword>
<dbReference type="GO" id="GO:0002128">
    <property type="term" value="P:tRNA nucleoside ribose methylation"/>
    <property type="evidence" value="ECO:0007669"/>
    <property type="project" value="TreeGrafter"/>
</dbReference>
<comment type="subcellular location">
    <subcellularLocation>
        <location evidence="5">Cytoplasm</location>
    </subcellularLocation>
</comment>
<dbReference type="EMBL" id="JACHXA010000003">
    <property type="protein sequence ID" value="MBB3065180.1"/>
    <property type="molecule type" value="Genomic_DNA"/>
</dbReference>
<comment type="catalytic activity">
    <reaction evidence="5">
        <text>uridine(32) in tRNA + S-adenosyl-L-methionine = 2'-O-methyluridine(32) in tRNA + S-adenosyl-L-homocysteine + H(+)</text>
        <dbReference type="Rhea" id="RHEA:42936"/>
        <dbReference type="Rhea" id="RHEA-COMP:10107"/>
        <dbReference type="Rhea" id="RHEA-COMP:10290"/>
        <dbReference type="ChEBI" id="CHEBI:15378"/>
        <dbReference type="ChEBI" id="CHEBI:57856"/>
        <dbReference type="ChEBI" id="CHEBI:59789"/>
        <dbReference type="ChEBI" id="CHEBI:65315"/>
        <dbReference type="ChEBI" id="CHEBI:74478"/>
        <dbReference type="EC" id="2.1.1.200"/>
    </reaction>
</comment>
<accession>A0A839STZ3</accession>
<dbReference type="GO" id="GO:0160206">
    <property type="term" value="F:tRNA (cytidine(32)/uridine(32)-2'-O)-methyltransferase activity"/>
    <property type="evidence" value="ECO:0007669"/>
    <property type="project" value="UniProtKB-EC"/>
</dbReference>
<dbReference type="Proteomes" id="UP000581135">
    <property type="component" value="Unassembled WGS sequence"/>
</dbReference>
<evidence type="ECO:0000256" key="5">
    <source>
        <dbReference type="RuleBase" id="RU362024"/>
    </source>
</evidence>
<keyword evidence="5" id="KW-0819">tRNA processing</keyword>
<feature type="domain" description="tRNA/rRNA methyltransferase SpoU type" evidence="6">
    <location>
        <begin position="18"/>
        <end position="168"/>
    </location>
</feature>
<dbReference type="InterPro" id="IPR001537">
    <property type="entry name" value="SpoU_MeTrfase"/>
</dbReference>
<dbReference type="NCBIfam" id="TIGR00050">
    <property type="entry name" value="rRNA_methyl_1"/>
    <property type="match status" value="1"/>
</dbReference>
<keyword evidence="8" id="KW-1185">Reference proteome</keyword>
<proteinExistence type="inferred from homology"/>
<name>A0A839STZ3_9PROT</name>
<dbReference type="AlphaFoldDB" id="A0A839STZ3"/>
<evidence type="ECO:0000256" key="3">
    <source>
        <dbReference type="ARBA" id="ARBA00022679"/>
    </source>
</evidence>
<dbReference type="PIRSF" id="PIRSF004808">
    <property type="entry name" value="LasT"/>
    <property type="match status" value="1"/>
</dbReference>
<dbReference type="EC" id="2.1.1.200" evidence="5"/>
<evidence type="ECO:0000256" key="1">
    <source>
        <dbReference type="ARBA" id="ARBA00007228"/>
    </source>
</evidence>
<dbReference type="Pfam" id="PF00588">
    <property type="entry name" value="SpoU_methylase"/>
    <property type="match status" value="1"/>
</dbReference>
<keyword evidence="2 5" id="KW-0489">Methyltransferase</keyword>
<dbReference type="SUPFAM" id="SSF75217">
    <property type="entry name" value="alpha/beta knot"/>
    <property type="match status" value="1"/>
</dbReference>
<dbReference type="PANTHER" id="PTHR42786:SF7">
    <property type="entry name" value="TRNA_RRNA METHYLTRANSFERASE SPOU TYPE DOMAIN-CONTAINING PROTEIN"/>
    <property type="match status" value="1"/>
</dbReference>
<dbReference type="InterPro" id="IPR029028">
    <property type="entry name" value="Alpha/beta_knot_MTases"/>
</dbReference>
<dbReference type="CDD" id="cd18093">
    <property type="entry name" value="SpoU-like_TrmJ"/>
    <property type="match status" value="1"/>
</dbReference>
<dbReference type="InterPro" id="IPR029026">
    <property type="entry name" value="tRNA_m1G_MTases_N"/>
</dbReference>
<dbReference type="RefSeq" id="WP_183415978.1">
    <property type="nucleotide sequence ID" value="NZ_JACHXA010000003.1"/>
</dbReference>
<dbReference type="Gene3D" id="3.40.1280.10">
    <property type="match status" value="1"/>
</dbReference>
<comment type="subunit">
    <text evidence="5">Homodimer.</text>
</comment>
<organism evidence="7 8">
    <name type="scientific">Limibacillus halophilus</name>
    <dbReference type="NCBI Taxonomy" id="1579333"/>
    <lineage>
        <taxon>Bacteria</taxon>
        <taxon>Pseudomonadati</taxon>
        <taxon>Pseudomonadota</taxon>
        <taxon>Alphaproteobacteria</taxon>
        <taxon>Rhodospirillales</taxon>
        <taxon>Rhodovibrionaceae</taxon>
        <taxon>Limibacillus</taxon>
    </lineage>
</organism>
<evidence type="ECO:0000313" key="7">
    <source>
        <dbReference type="EMBL" id="MBB3065180.1"/>
    </source>
</evidence>
<comment type="catalytic activity">
    <reaction evidence="5">
        <text>cytidine(32) in tRNA + S-adenosyl-L-methionine = 2'-O-methylcytidine(32) in tRNA + S-adenosyl-L-homocysteine + H(+)</text>
        <dbReference type="Rhea" id="RHEA:42932"/>
        <dbReference type="Rhea" id="RHEA-COMP:10288"/>
        <dbReference type="Rhea" id="RHEA-COMP:10289"/>
        <dbReference type="ChEBI" id="CHEBI:15378"/>
        <dbReference type="ChEBI" id="CHEBI:57856"/>
        <dbReference type="ChEBI" id="CHEBI:59789"/>
        <dbReference type="ChEBI" id="CHEBI:74495"/>
        <dbReference type="ChEBI" id="CHEBI:82748"/>
        <dbReference type="EC" id="2.1.1.200"/>
    </reaction>
</comment>
<dbReference type="GO" id="GO:0003723">
    <property type="term" value="F:RNA binding"/>
    <property type="evidence" value="ECO:0007669"/>
    <property type="project" value="InterPro"/>
</dbReference>
<sequence length="262" mass="29129">MAGTDRSRPDVVLDRNPVVVLVRPQLGENIGMVARAMMNCGLGELRLVEPRDGWPNEASAAPASGALPILQAAKLYNSVTAALEDCHKVYVTTARQREMIKQIMTPKAAVRQLRQQIADGMKTALVFGPERTGLESDEVALADTVIEVPLNPSFSSLNLAQAVLVIGYEWYQSGDDTPEDRREVGHTPPADHGEIDAFFERLVDELDTVNFFWPEHKRQAMLRNLRSLVNRLEPTQQDVRTLHGIVSALIEARQRRKGMKKG</sequence>
<dbReference type="Gene3D" id="1.10.8.590">
    <property type="match status" value="1"/>
</dbReference>
<evidence type="ECO:0000256" key="2">
    <source>
        <dbReference type="ARBA" id="ARBA00022603"/>
    </source>
</evidence>
<comment type="caution">
    <text evidence="7">The sequence shown here is derived from an EMBL/GenBank/DDBJ whole genome shotgun (WGS) entry which is preliminary data.</text>
</comment>
<evidence type="ECO:0000259" key="6">
    <source>
        <dbReference type="Pfam" id="PF00588"/>
    </source>
</evidence>
<reference evidence="7 8" key="1">
    <citation type="submission" date="2020-08" db="EMBL/GenBank/DDBJ databases">
        <title>Genomic Encyclopedia of Type Strains, Phase III (KMG-III): the genomes of soil and plant-associated and newly described type strains.</title>
        <authorList>
            <person name="Whitman W."/>
        </authorList>
    </citation>
    <scope>NUCLEOTIDE SEQUENCE [LARGE SCALE GENOMIC DNA]</scope>
    <source>
        <strain evidence="7 8">CECT 8803</strain>
    </source>
</reference>
<keyword evidence="3 7" id="KW-0808">Transferase</keyword>
<protein>
    <recommendedName>
        <fullName evidence="5">tRNA (cytidine/uridine-2'-O-)-methyltransferase TrmJ</fullName>
        <ecNumber evidence="5">2.1.1.200</ecNumber>
    </recommendedName>
    <alternativeName>
        <fullName evidence="5">tRNA (cytidine(32)/uridine(32)-2'-O)-methyltransferase</fullName>
    </alternativeName>
    <alternativeName>
        <fullName evidence="5">tRNA Cm32/Um32 methyltransferase</fullName>
    </alternativeName>
</protein>
<keyword evidence="4 5" id="KW-0949">S-adenosyl-L-methionine</keyword>
<dbReference type="PANTHER" id="PTHR42786">
    <property type="entry name" value="TRNA/RRNA METHYLTRANSFERASE"/>
    <property type="match status" value="1"/>
</dbReference>
<gene>
    <name evidence="5" type="primary">trmJ</name>
    <name evidence="7" type="ORF">FHR98_001459</name>
</gene>
<evidence type="ECO:0000313" key="8">
    <source>
        <dbReference type="Proteomes" id="UP000581135"/>
    </source>
</evidence>